<keyword evidence="1" id="KW-0175">Coiled coil</keyword>
<evidence type="ECO:0000256" key="2">
    <source>
        <dbReference type="SAM" id="MobiDB-lite"/>
    </source>
</evidence>
<feature type="region of interest" description="Disordered" evidence="2">
    <location>
        <begin position="1"/>
        <end position="44"/>
    </location>
</feature>
<feature type="compositionally biased region" description="Basic and acidic residues" evidence="2">
    <location>
        <begin position="17"/>
        <end position="34"/>
    </location>
</feature>
<accession>A0ABQ5DZ63</accession>
<dbReference type="Proteomes" id="UP001151760">
    <property type="component" value="Unassembled WGS sequence"/>
</dbReference>
<organism evidence="3 4">
    <name type="scientific">Tanacetum coccineum</name>
    <dbReference type="NCBI Taxonomy" id="301880"/>
    <lineage>
        <taxon>Eukaryota</taxon>
        <taxon>Viridiplantae</taxon>
        <taxon>Streptophyta</taxon>
        <taxon>Embryophyta</taxon>
        <taxon>Tracheophyta</taxon>
        <taxon>Spermatophyta</taxon>
        <taxon>Magnoliopsida</taxon>
        <taxon>eudicotyledons</taxon>
        <taxon>Gunneridae</taxon>
        <taxon>Pentapetalae</taxon>
        <taxon>asterids</taxon>
        <taxon>campanulids</taxon>
        <taxon>Asterales</taxon>
        <taxon>Asteraceae</taxon>
        <taxon>Asteroideae</taxon>
        <taxon>Anthemideae</taxon>
        <taxon>Anthemidinae</taxon>
        <taxon>Tanacetum</taxon>
    </lineage>
</organism>
<sequence length="151" mass="17437">MKYCESQKLVTQTMREVSTDRPDEGTVDQNEGRSDTQTAPTTTTPTIFSANETIAQVQEDWEAKEEVKKLAEEEATKAALSNEYDFIQARLNADKILAEKFQEEEREMYTVKQRAKFLHDTIAAQRRFLAQHRSLKLSEIKPPSKNQLRNK</sequence>
<name>A0ABQ5DZ63_9ASTR</name>
<keyword evidence="4" id="KW-1185">Reference proteome</keyword>
<evidence type="ECO:0000256" key="1">
    <source>
        <dbReference type="SAM" id="Coils"/>
    </source>
</evidence>
<reference evidence="3" key="1">
    <citation type="journal article" date="2022" name="Int. J. Mol. Sci.">
        <title>Draft Genome of Tanacetum Coccineum: Genomic Comparison of Closely Related Tanacetum-Family Plants.</title>
        <authorList>
            <person name="Yamashiro T."/>
            <person name="Shiraishi A."/>
            <person name="Nakayama K."/>
            <person name="Satake H."/>
        </authorList>
    </citation>
    <scope>NUCLEOTIDE SEQUENCE</scope>
</reference>
<protein>
    <submittedName>
        <fullName evidence="3">Uncharacterized protein</fullName>
    </submittedName>
</protein>
<evidence type="ECO:0000313" key="4">
    <source>
        <dbReference type="Proteomes" id="UP001151760"/>
    </source>
</evidence>
<evidence type="ECO:0000313" key="3">
    <source>
        <dbReference type="EMBL" id="GJT44149.1"/>
    </source>
</evidence>
<comment type="caution">
    <text evidence="3">The sequence shown here is derived from an EMBL/GenBank/DDBJ whole genome shotgun (WGS) entry which is preliminary data.</text>
</comment>
<gene>
    <name evidence="3" type="ORF">Tco_0952864</name>
</gene>
<feature type="coiled-coil region" evidence="1">
    <location>
        <begin position="54"/>
        <end position="90"/>
    </location>
</feature>
<dbReference type="EMBL" id="BQNB010015788">
    <property type="protein sequence ID" value="GJT44149.1"/>
    <property type="molecule type" value="Genomic_DNA"/>
</dbReference>
<proteinExistence type="predicted"/>
<reference evidence="3" key="2">
    <citation type="submission" date="2022-01" db="EMBL/GenBank/DDBJ databases">
        <authorList>
            <person name="Yamashiro T."/>
            <person name="Shiraishi A."/>
            <person name="Satake H."/>
            <person name="Nakayama K."/>
        </authorList>
    </citation>
    <scope>NUCLEOTIDE SEQUENCE</scope>
</reference>